<comment type="caution">
    <text evidence="3">The sequence shown here is derived from an EMBL/GenBank/DDBJ whole genome shotgun (WGS) entry which is preliminary data.</text>
</comment>
<dbReference type="Pfam" id="PF08240">
    <property type="entry name" value="ADH_N"/>
    <property type="match status" value="1"/>
</dbReference>
<dbReference type="Pfam" id="PF13602">
    <property type="entry name" value="ADH_zinc_N_2"/>
    <property type="match status" value="1"/>
</dbReference>
<dbReference type="Gene3D" id="3.40.50.720">
    <property type="entry name" value="NAD(P)-binding Rossmann-like Domain"/>
    <property type="match status" value="1"/>
</dbReference>
<dbReference type="SUPFAM" id="SSF50129">
    <property type="entry name" value="GroES-like"/>
    <property type="match status" value="1"/>
</dbReference>
<evidence type="ECO:0000256" key="1">
    <source>
        <dbReference type="ARBA" id="ARBA00022857"/>
    </source>
</evidence>
<dbReference type="PANTHER" id="PTHR44154">
    <property type="entry name" value="QUINONE OXIDOREDUCTASE"/>
    <property type="match status" value="1"/>
</dbReference>
<dbReference type="CDD" id="cd05289">
    <property type="entry name" value="MDR_like_2"/>
    <property type="match status" value="1"/>
</dbReference>
<dbReference type="RefSeq" id="WP_169393623.1">
    <property type="nucleotide sequence ID" value="NZ_BAAAJH010000016.1"/>
</dbReference>
<dbReference type="Gene3D" id="3.90.180.10">
    <property type="entry name" value="Medium-chain alcohol dehydrogenases, catalytic domain"/>
    <property type="match status" value="1"/>
</dbReference>
<organism evidence="3 4">
    <name type="scientific">Pseudonocardia xinjiangensis</name>
    <dbReference type="NCBI Taxonomy" id="75289"/>
    <lineage>
        <taxon>Bacteria</taxon>
        <taxon>Bacillati</taxon>
        <taxon>Actinomycetota</taxon>
        <taxon>Actinomycetes</taxon>
        <taxon>Pseudonocardiales</taxon>
        <taxon>Pseudonocardiaceae</taxon>
        <taxon>Pseudonocardia</taxon>
    </lineage>
</organism>
<keyword evidence="1" id="KW-0521">NADP</keyword>
<protein>
    <submittedName>
        <fullName evidence="3">NADP-dependent oxidoreductase</fullName>
    </submittedName>
</protein>
<dbReference type="InterPro" id="IPR036291">
    <property type="entry name" value="NAD(P)-bd_dom_sf"/>
</dbReference>
<keyword evidence="4" id="KW-1185">Reference proteome</keyword>
<evidence type="ECO:0000259" key="2">
    <source>
        <dbReference type="SMART" id="SM00829"/>
    </source>
</evidence>
<evidence type="ECO:0000313" key="4">
    <source>
        <dbReference type="Proteomes" id="UP001296706"/>
    </source>
</evidence>
<gene>
    <name evidence="3" type="ORF">HF577_00125</name>
</gene>
<dbReference type="InterPro" id="IPR051603">
    <property type="entry name" value="Zinc-ADH_QOR/CCCR"/>
</dbReference>
<dbReference type="SUPFAM" id="SSF51735">
    <property type="entry name" value="NAD(P)-binding Rossmann-fold domains"/>
    <property type="match status" value="1"/>
</dbReference>
<reference evidence="3 4" key="1">
    <citation type="submission" date="2020-04" db="EMBL/GenBank/DDBJ databases">
        <authorList>
            <person name="Klaysubun C."/>
            <person name="Duangmal K."/>
            <person name="Lipun K."/>
        </authorList>
    </citation>
    <scope>NUCLEOTIDE SEQUENCE [LARGE SCALE GENOMIC DNA]</scope>
    <source>
        <strain evidence="3 4">JCM 11839</strain>
    </source>
</reference>
<name>A0ABX1R570_9PSEU</name>
<dbReference type="PANTHER" id="PTHR44154:SF1">
    <property type="entry name" value="QUINONE OXIDOREDUCTASE"/>
    <property type="match status" value="1"/>
</dbReference>
<dbReference type="EMBL" id="JAAXKY010000001">
    <property type="protein sequence ID" value="NMH75543.1"/>
    <property type="molecule type" value="Genomic_DNA"/>
</dbReference>
<dbReference type="InterPro" id="IPR013154">
    <property type="entry name" value="ADH-like_N"/>
</dbReference>
<accession>A0ABX1R570</accession>
<feature type="domain" description="Enoyl reductase (ER)" evidence="2">
    <location>
        <begin position="10"/>
        <end position="308"/>
    </location>
</feature>
<dbReference type="InterPro" id="IPR011032">
    <property type="entry name" value="GroES-like_sf"/>
</dbReference>
<proteinExistence type="predicted"/>
<dbReference type="Proteomes" id="UP001296706">
    <property type="component" value="Unassembled WGS sequence"/>
</dbReference>
<evidence type="ECO:0000313" key="3">
    <source>
        <dbReference type="EMBL" id="NMH75543.1"/>
    </source>
</evidence>
<sequence>MEALQFSTYGPPDVLTVAEVDEPHAGPGQIRIAVLAAGVTPGDHYLRSGRMRDMVPIALPHVPGVDAAGIVDEIGAGVTGVRLGDAVFGLVDIARLGGAAAGFAVLVAWAPKPESFSWEQAGGAAANVETATRALDRLGVEAGTTLLVEGAAGGVGTVAIQLAVARGATVLGTAREPNHGFLAALGAIPTTYGPGLADRVAALAPHGVDAVLDCAGSGSLADLVAIAGGPTRVVTIADLRAAEHGVEISRTGGPGATEAPHYESLAVAAALADEGRFTVPLAAVFELKDAAAAHELSESGHARGKIVLTL</sequence>
<dbReference type="InterPro" id="IPR020843">
    <property type="entry name" value="ER"/>
</dbReference>
<dbReference type="SMART" id="SM00829">
    <property type="entry name" value="PKS_ER"/>
    <property type="match status" value="1"/>
</dbReference>